<dbReference type="SMART" id="SM00184">
    <property type="entry name" value="RING"/>
    <property type="match status" value="1"/>
</dbReference>
<keyword evidence="14" id="KW-0472">Membrane</keyword>
<keyword evidence="12" id="KW-0227">DNA damage</keyword>
<evidence type="ECO:0000313" key="17">
    <source>
        <dbReference type="EMBL" id="KAH8503196.1"/>
    </source>
</evidence>
<dbReference type="EMBL" id="JACEGQ020000007">
    <property type="protein sequence ID" value="KAH8503196.1"/>
    <property type="molecule type" value="Genomic_DNA"/>
</dbReference>
<evidence type="ECO:0000313" key="18">
    <source>
        <dbReference type="Proteomes" id="UP000807159"/>
    </source>
</evidence>
<dbReference type="GO" id="GO:0003906">
    <property type="term" value="F:DNA-(apurinic or apyrimidinic site) endonuclease activity"/>
    <property type="evidence" value="ECO:0007669"/>
    <property type="project" value="TreeGrafter"/>
</dbReference>
<evidence type="ECO:0000256" key="6">
    <source>
        <dbReference type="ARBA" id="ARBA00022842"/>
    </source>
</evidence>
<keyword evidence="14" id="KW-1133">Transmembrane helix</keyword>
<dbReference type="InterPro" id="IPR036691">
    <property type="entry name" value="Endo/exonu/phosph_ase_sf"/>
</dbReference>
<evidence type="ECO:0000256" key="12">
    <source>
        <dbReference type="RuleBase" id="RU362131"/>
    </source>
</evidence>
<dbReference type="NCBIfam" id="TIGR00633">
    <property type="entry name" value="xth"/>
    <property type="match status" value="1"/>
</dbReference>
<feature type="domain" description="GRF-type" evidence="16">
    <location>
        <begin position="523"/>
        <end position="573"/>
    </location>
</feature>
<reference evidence="17" key="1">
    <citation type="journal article" date="2021" name="J. Hered.">
        <title>Genome Assembly of Salicaceae Populus deltoides (Eastern Cottonwood) I-69 Based on Nanopore Sequencing and Hi-C Technologies.</title>
        <authorList>
            <person name="Bai S."/>
            <person name="Wu H."/>
            <person name="Zhang J."/>
            <person name="Pan Z."/>
            <person name="Zhao W."/>
            <person name="Li Z."/>
            <person name="Tong C."/>
        </authorList>
    </citation>
    <scope>NUCLEOTIDE SEQUENCE</scope>
    <source>
        <tissue evidence="17">Leaf</tissue>
    </source>
</reference>
<evidence type="ECO:0000256" key="13">
    <source>
        <dbReference type="SAM" id="MobiDB-lite"/>
    </source>
</evidence>
<evidence type="ECO:0000259" key="16">
    <source>
        <dbReference type="PROSITE" id="PS51999"/>
    </source>
</evidence>
<dbReference type="SUPFAM" id="SSF57850">
    <property type="entry name" value="RING/U-box"/>
    <property type="match status" value="1"/>
</dbReference>
<evidence type="ECO:0000256" key="11">
    <source>
        <dbReference type="PROSITE-ProRule" id="PRU00175"/>
    </source>
</evidence>
<dbReference type="PROSITE" id="PS51435">
    <property type="entry name" value="AP_NUCLEASE_F1_4"/>
    <property type="match status" value="1"/>
</dbReference>
<dbReference type="PANTHER" id="PTHR22748:SF4">
    <property type="entry name" value="DNA-(APURINIC OR APYRIMIDINIC SITE) ENDONUCLEASE 2"/>
    <property type="match status" value="1"/>
</dbReference>
<keyword evidence="9" id="KW-0464">Manganese</keyword>
<feature type="transmembrane region" description="Helical" evidence="14">
    <location>
        <begin position="621"/>
        <end position="643"/>
    </location>
</feature>
<feature type="site" description="Transition state stabilizer" evidence="10">
    <location>
        <position position="191"/>
    </location>
</feature>
<feature type="site" description="Interaction with DNA substrate" evidence="10">
    <location>
        <position position="318"/>
    </location>
</feature>
<dbReference type="SUPFAM" id="SSF56219">
    <property type="entry name" value="DNase I-like"/>
    <property type="match status" value="1"/>
</dbReference>
<feature type="domain" description="RING-type" evidence="15">
    <location>
        <begin position="721"/>
        <end position="764"/>
    </location>
</feature>
<feature type="binding site" evidence="9">
    <location>
        <position position="317"/>
    </location>
    <ligand>
        <name>Mg(2+)</name>
        <dbReference type="ChEBI" id="CHEBI:18420"/>
        <label>1</label>
    </ligand>
</feature>
<dbReference type="Proteomes" id="UP000807159">
    <property type="component" value="Chromosome 7"/>
</dbReference>
<feature type="active site" description="Proton acceptor" evidence="8">
    <location>
        <position position="318"/>
    </location>
</feature>
<dbReference type="InterPro" id="IPR001841">
    <property type="entry name" value="Znf_RING"/>
</dbReference>
<organism evidence="17 18">
    <name type="scientific">Populus deltoides</name>
    <name type="common">Eastern poplar</name>
    <name type="synonym">Eastern cottonwood</name>
    <dbReference type="NCBI Taxonomy" id="3696"/>
    <lineage>
        <taxon>Eukaryota</taxon>
        <taxon>Viridiplantae</taxon>
        <taxon>Streptophyta</taxon>
        <taxon>Embryophyta</taxon>
        <taxon>Tracheophyta</taxon>
        <taxon>Spermatophyta</taxon>
        <taxon>Magnoliopsida</taxon>
        <taxon>eudicotyledons</taxon>
        <taxon>Gunneridae</taxon>
        <taxon>Pentapetalae</taxon>
        <taxon>rosids</taxon>
        <taxon>fabids</taxon>
        <taxon>Malpighiales</taxon>
        <taxon>Salicaceae</taxon>
        <taxon>Saliceae</taxon>
        <taxon>Populus</taxon>
    </lineage>
</organism>
<feature type="site" description="Important for catalytic activity" evidence="10">
    <location>
        <position position="260"/>
    </location>
</feature>
<evidence type="ECO:0000256" key="8">
    <source>
        <dbReference type="PIRSR" id="PIRSR604808-1"/>
    </source>
</evidence>
<keyword evidence="12" id="KW-0234">DNA repair</keyword>
<dbReference type="FunFam" id="3.60.10.10:FF:000042">
    <property type="entry name" value="DNA-(apurinic or apyrimidinic site) lyase"/>
    <property type="match status" value="1"/>
</dbReference>
<dbReference type="Gene3D" id="3.30.40.10">
    <property type="entry name" value="Zinc/RING finger domain, C3HC4 (zinc finger)"/>
    <property type="match status" value="1"/>
</dbReference>
<keyword evidence="18" id="KW-1185">Reference proteome</keyword>
<accession>A0A8T2YDR3</accession>
<feature type="binding site" evidence="9">
    <location>
        <position position="11"/>
    </location>
    <ligand>
        <name>Mg(2+)</name>
        <dbReference type="ChEBI" id="CHEBI:18420"/>
        <label>1</label>
    </ligand>
</feature>
<dbReference type="InterPro" id="IPR004808">
    <property type="entry name" value="AP_endonuc_1"/>
</dbReference>
<keyword evidence="14" id="KW-0812">Transmembrane</keyword>
<feature type="binding site" evidence="9">
    <location>
        <position position="189"/>
    </location>
    <ligand>
        <name>Mg(2+)</name>
        <dbReference type="ChEBI" id="CHEBI:18420"/>
        <label>1</label>
    </ligand>
</feature>
<comment type="caution">
    <text evidence="17">The sequence shown here is derived from an EMBL/GenBank/DDBJ whole genome shotgun (WGS) entry which is preliminary data.</text>
</comment>
<dbReference type="PANTHER" id="PTHR22748">
    <property type="entry name" value="AP ENDONUCLEASE"/>
    <property type="match status" value="1"/>
</dbReference>
<sequence length="767" mass="86392">MGNPIKIVSYNVNGLRQRVSQFGSLSNLLNTFDADIICFQETKLRRQELTSDLVIADGYESFFSCTRTKDKGRTGYSGVATFCRVKSAFSSTEVALPVAAEEGFTGFIDRCKRKEGLEEFEKDELVKVDSEGRCVVTDHNHFVLFNLYGPRAAHDDTERIEFKMKFFKILQKRWENLLHEGRRVFVVGDLNIAPTAMDRCDADSDFEKNEFRRWFRSMLMMSGGLFVDVFRAKHPDRREAYTCWSSSTGAELFNFGSRIDHILCAGPCLHQEHDLQGHNFLSCHVKECDILTQYKRWKPGDTTRWKGGRGIKLEGSDHAPVYMSLEEICDIPRHSTPPLSARYLPMIHGVQQTLVTLLMNRQAATQIQSSRISSSFSDGDATIKACSESIKRSFNECSVSRPSTSPSCSLTEEFDSAISKRDENSKDLTDENQGRPDTTMILQSQHAKFVPAEGTKKKPRKSRCSQLSLRSFFQKSPNLSTGAENSSTNASALVRQNQTLAVTRMVLMHRRIQQLMRNSIPVCKGHKEPCVARIVKKPGPTFGHRFFVCSRAEEAAWKLHRLPCLLPTAHGSSINNNNRQEYHIHQQPIRVSTIIRDQIHRFSRHLLNANLPRQEVRADEGGSFVGIGIAYGVIFALVFLFFVSRCKCSISSRNLSSNNQQSPTTSSSCSHEPNTQTHQELVALPIFVFGEQTPPSISSIALPQLPSSESSSSFVFPDGDCAICLGDYVHGESIRVLPRCKHMFHKDCIDHWLSSRTSSCPICRAKS</sequence>
<protein>
    <recommendedName>
        <fullName evidence="12">DNA-(apurinic or apyrimidinic site) endonuclease</fullName>
        <ecNumber evidence="12">3.1.-.-</ecNumber>
    </recommendedName>
</protein>
<feature type="active site" description="Proton donor/acceptor" evidence="8">
    <location>
        <position position="189"/>
    </location>
</feature>
<evidence type="ECO:0000256" key="7">
    <source>
        <dbReference type="ARBA" id="ARBA00023242"/>
    </source>
</evidence>
<dbReference type="InterPro" id="IPR005135">
    <property type="entry name" value="Endo/exonuclease/phosphatase"/>
</dbReference>
<keyword evidence="4" id="KW-0378">Hydrolase</keyword>
<keyword evidence="5" id="KW-0862">Zinc</keyword>
<evidence type="ECO:0000256" key="5">
    <source>
        <dbReference type="ARBA" id="ARBA00022833"/>
    </source>
</evidence>
<evidence type="ECO:0000256" key="14">
    <source>
        <dbReference type="SAM" id="Phobius"/>
    </source>
</evidence>
<gene>
    <name evidence="17" type="ORF">H0E87_014489</name>
</gene>
<keyword evidence="7" id="KW-0539">Nucleus</keyword>
<dbReference type="InterPro" id="IPR013083">
    <property type="entry name" value="Znf_RING/FYVE/PHD"/>
</dbReference>
<evidence type="ECO:0000256" key="4">
    <source>
        <dbReference type="ARBA" id="ARBA00022801"/>
    </source>
</evidence>
<feature type="active site" evidence="8">
    <location>
        <position position="148"/>
    </location>
</feature>
<dbReference type="GO" id="GO:0008081">
    <property type="term" value="F:phosphoric diester hydrolase activity"/>
    <property type="evidence" value="ECO:0007669"/>
    <property type="project" value="TreeGrafter"/>
</dbReference>
<dbReference type="SMART" id="SM00744">
    <property type="entry name" value="RINGv"/>
    <property type="match status" value="1"/>
</dbReference>
<dbReference type="EC" id="3.1.-.-" evidence="12"/>
<evidence type="ECO:0000256" key="3">
    <source>
        <dbReference type="ARBA" id="ARBA00022771"/>
    </source>
</evidence>
<dbReference type="CDD" id="cd16461">
    <property type="entry name" value="RING-H2_EL5-like"/>
    <property type="match status" value="1"/>
</dbReference>
<evidence type="ECO:0000256" key="10">
    <source>
        <dbReference type="PIRSR" id="PIRSR604808-3"/>
    </source>
</evidence>
<dbReference type="Pfam" id="PF03372">
    <property type="entry name" value="Exo_endo_phos"/>
    <property type="match status" value="1"/>
</dbReference>
<dbReference type="PROSITE" id="PS50089">
    <property type="entry name" value="ZF_RING_2"/>
    <property type="match status" value="1"/>
</dbReference>
<name>A0A8T2YDR3_POPDE</name>
<keyword evidence="6 9" id="KW-0460">Magnesium</keyword>
<evidence type="ECO:0000256" key="2">
    <source>
        <dbReference type="ARBA" id="ARBA00022723"/>
    </source>
</evidence>
<proteinExistence type="inferred from homology"/>
<feature type="binding site" evidence="9">
    <location>
        <position position="318"/>
    </location>
    <ligand>
        <name>Mg(2+)</name>
        <dbReference type="ChEBI" id="CHEBI:18420"/>
        <label>1</label>
    </ligand>
</feature>
<feature type="compositionally biased region" description="Low complexity" evidence="13">
    <location>
        <begin position="653"/>
        <end position="670"/>
    </location>
</feature>
<keyword evidence="2 9" id="KW-0479">Metal-binding</keyword>
<dbReference type="Pfam" id="PF13639">
    <property type="entry name" value="zf-RING_2"/>
    <property type="match status" value="1"/>
</dbReference>
<feature type="region of interest" description="Disordered" evidence="13">
    <location>
        <begin position="653"/>
        <end position="673"/>
    </location>
</feature>
<evidence type="ECO:0000256" key="1">
    <source>
        <dbReference type="ARBA" id="ARBA00007092"/>
    </source>
</evidence>
<dbReference type="GO" id="GO:0008270">
    <property type="term" value="F:zinc ion binding"/>
    <property type="evidence" value="ECO:0007669"/>
    <property type="project" value="UniProtKB-KW"/>
</dbReference>
<feature type="binding site" evidence="9">
    <location>
        <position position="191"/>
    </location>
    <ligand>
        <name>Mg(2+)</name>
        <dbReference type="ChEBI" id="CHEBI:18420"/>
        <label>1</label>
    </ligand>
</feature>
<dbReference type="AlphaFoldDB" id="A0A8T2YDR3"/>
<keyword evidence="3 11" id="KW-0863">Zinc-finger</keyword>
<comment type="similarity">
    <text evidence="1 12">Belongs to the DNA repair enzymes AP/ExoA family.</text>
</comment>
<evidence type="ECO:0000259" key="15">
    <source>
        <dbReference type="PROSITE" id="PS50089"/>
    </source>
</evidence>
<comment type="cofactor">
    <cofactor evidence="9 12">
        <name>Mg(2+)</name>
        <dbReference type="ChEBI" id="CHEBI:18420"/>
    </cofactor>
    <cofactor evidence="9 12">
        <name>Mn(2+)</name>
        <dbReference type="ChEBI" id="CHEBI:29035"/>
    </cofactor>
    <text evidence="9 12">Probably binds two magnesium or manganese ions per subunit.</text>
</comment>
<feature type="binding site" evidence="9">
    <location>
        <position position="41"/>
    </location>
    <ligand>
        <name>Mg(2+)</name>
        <dbReference type="ChEBI" id="CHEBI:18420"/>
        <label>1</label>
    </ligand>
</feature>
<dbReference type="InterPro" id="IPR011016">
    <property type="entry name" value="Znf_RING-CH"/>
</dbReference>
<dbReference type="PROSITE" id="PS51999">
    <property type="entry name" value="ZF_GRF"/>
    <property type="match status" value="1"/>
</dbReference>
<dbReference type="Gene3D" id="3.60.10.10">
    <property type="entry name" value="Endonuclease/exonuclease/phosphatase"/>
    <property type="match status" value="1"/>
</dbReference>
<dbReference type="GO" id="GO:0006284">
    <property type="term" value="P:base-excision repair"/>
    <property type="evidence" value="ECO:0007669"/>
    <property type="project" value="TreeGrafter"/>
</dbReference>
<evidence type="ECO:0000256" key="9">
    <source>
        <dbReference type="PIRSR" id="PIRSR604808-2"/>
    </source>
</evidence>
<dbReference type="GO" id="GO:0005634">
    <property type="term" value="C:nucleus"/>
    <property type="evidence" value="ECO:0007669"/>
    <property type="project" value="TreeGrafter"/>
</dbReference>
<dbReference type="InterPro" id="IPR010666">
    <property type="entry name" value="Znf_GRF"/>
</dbReference>
<dbReference type="GO" id="GO:0008311">
    <property type="term" value="F:double-stranded DNA 3'-5' DNA exonuclease activity"/>
    <property type="evidence" value="ECO:0007669"/>
    <property type="project" value="TreeGrafter"/>
</dbReference>